<dbReference type="InterPro" id="IPR024567">
    <property type="entry name" value="RNase_HII/HIII_dom"/>
</dbReference>
<evidence type="ECO:0000313" key="19">
    <source>
        <dbReference type="Proteomes" id="UP000189670"/>
    </source>
</evidence>
<comment type="catalytic activity">
    <reaction evidence="1 14 15 16">
        <text>Endonucleolytic cleavage to 5'-phosphomonoester.</text>
        <dbReference type="EC" id="3.1.26.4"/>
    </reaction>
</comment>
<feature type="domain" description="RNase H type-2" evidence="17">
    <location>
        <begin position="20"/>
        <end position="202"/>
    </location>
</feature>
<gene>
    <name evidence="14" type="primary">rnhB</name>
    <name evidence="18" type="ORF">OMM_00440</name>
</gene>
<evidence type="ECO:0000256" key="14">
    <source>
        <dbReference type="HAMAP-Rule" id="MF_00052"/>
    </source>
</evidence>
<dbReference type="Proteomes" id="UP000189670">
    <property type="component" value="Unassembled WGS sequence"/>
</dbReference>
<evidence type="ECO:0000256" key="6">
    <source>
        <dbReference type="ARBA" id="ARBA00012180"/>
    </source>
</evidence>
<keyword evidence="13 14" id="KW-0464">Manganese</keyword>
<evidence type="ECO:0000256" key="1">
    <source>
        <dbReference type="ARBA" id="ARBA00000077"/>
    </source>
</evidence>
<accession>A0A1V1PH88</accession>
<keyword evidence="12 14" id="KW-0378">Hydrolase</keyword>
<dbReference type="HAMAP" id="MF_00052_B">
    <property type="entry name" value="RNase_HII_B"/>
    <property type="match status" value="1"/>
</dbReference>
<dbReference type="PROSITE" id="PS51975">
    <property type="entry name" value="RNASE_H_2"/>
    <property type="match status" value="1"/>
</dbReference>
<dbReference type="CDD" id="cd07182">
    <property type="entry name" value="RNase_HII_bacteria_HII_like"/>
    <property type="match status" value="1"/>
</dbReference>
<organism evidence="18 19">
    <name type="scientific">Candidatus Magnetoglobus multicellularis str. Araruama</name>
    <dbReference type="NCBI Taxonomy" id="890399"/>
    <lineage>
        <taxon>Bacteria</taxon>
        <taxon>Pseudomonadati</taxon>
        <taxon>Thermodesulfobacteriota</taxon>
        <taxon>Desulfobacteria</taxon>
        <taxon>Desulfobacterales</taxon>
        <taxon>Desulfobacteraceae</taxon>
        <taxon>Candidatus Magnetoglobus</taxon>
    </lineage>
</organism>
<dbReference type="PANTHER" id="PTHR10954">
    <property type="entry name" value="RIBONUCLEASE H2 SUBUNIT A"/>
    <property type="match status" value="1"/>
</dbReference>
<feature type="binding site" evidence="14 15">
    <location>
        <position position="118"/>
    </location>
    <ligand>
        <name>a divalent metal cation</name>
        <dbReference type="ChEBI" id="CHEBI:60240"/>
    </ligand>
</feature>
<evidence type="ECO:0000256" key="5">
    <source>
        <dbReference type="ARBA" id="ARBA00007383"/>
    </source>
</evidence>
<comment type="cofactor">
    <cofactor evidence="2">
        <name>Mg(2+)</name>
        <dbReference type="ChEBI" id="CHEBI:18420"/>
    </cofactor>
</comment>
<dbReference type="AlphaFoldDB" id="A0A1V1PH88"/>
<feature type="binding site" evidence="14 15">
    <location>
        <position position="27"/>
    </location>
    <ligand>
        <name>a divalent metal cation</name>
        <dbReference type="ChEBI" id="CHEBI:60240"/>
    </ligand>
</feature>
<dbReference type="GO" id="GO:0030145">
    <property type="term" value="F:manganese ion binding"/>
    <property type="evidence" value="ECO:0007669"/>
    <property type="project" value="UniProtKB-UniRule"/>
</dbReference>
<protein>
    <recommendedName>
        <fullName evidence="7 14">Ribonuclease HII</fullName>
        <shortName evidence="14">RNase HII</shortName>
        <ecNumber evidence="6 14">3.1.26.4</ecNumber>
    </recommendedName>
</protein>
<keyword evidence="10 14" id="KW-0479">Metal-binding</keyword>
<evidence type="ECO:0000256" key="2">
    <source>
        <dbReference type="ARBA" id="ARBA00001946"/>
    </source>
</evidence>
<dbReference type="Pfam" id="PF01351">
    <property type="entry name" value="RNase_HII"/>
    <property type="match status" value="1"/>
</dbReference>
<keyword evidence="11 14" id="KW-0255">Endonuclease</keyword>
<evidence type="ECO:0000256" key="4">
    <source>
        <dbReference type="ARBA" id="ARBA00004496"/>
    </source>
</evidence>
<dbReference type="InterPro" id="IPR022898">
    <property type="entry name" value="RNase_HII"/>
</dbReference>
<keyword evidence="9 14" id="KW-0540">Nuclease</keyword>
<evidence type="ECO:0000256" key="16">
    <source>
        <dbReference type="RuleBase" id="RU003515"/>
    </source>
</evidence>
<dbReference type="GO" id="GO:0004523">
    <property type="term" value="F:RNA-DNA hybrid ribonuclease activity"/>
    <property type="evidence" value="ECO:0007669"/>
    <property type="project" value="UniProtKB-UniRule"/>
</dbReference>
<evidence type="ECO:0000256" key="3">
    <source>
        <dbReference type="ARBA" id="ARBA00004065"/>
    </source>
</evidence>
<dbReference type="GO" id="GO:0005737">
    <property type="term" value="C:cytoplasm"/>
    <property type="evidence" value="ECO:0007669"/>
    <property type="project" value="UniProtKB-SubCell"/>
</dbReference>
<dbReference type="InterPro" id="IPR001352">
    <property type="entry name" value="RNase_HII/HIII"/>
</dbReference>
<comment type="function">
    <text evidence="3 14 16">Endonuclease that specifically degrades the RNA of RNA-DNA hybrids.</text>
</comment>
<dbReference type="NCBIfam" id="NF000594">
    <property type="entry name" value="PRK00015.1-1"/>
    <property type="match status" value="1"/>
</dbReference>
<feature type="binding site" evidence="14 15">
    <location>
        <position position="26"/>
    </location>
    <ligand>
        <name>a divalent metal cation</name>
        <dbReference type="ChEBI" id="CHEBI:60240"/>
    </ligand>
</feature>
<comment type="similarity">
    <text evidence="5 14 16">Belongs to the RNase HII family.</text>
</comment>
<dbReference type="InterPro" id="IPR036397">
    <property type="entry name" value="RNaseH_sf"/>
</dbReference>
<evidence type="ECO:0000256" key="12">
    <source>
        <dbReference type="ARBA" id="ARBA00022801"/>
    </source>
</evidence>
<evidence type="ECO:0000256" key="13">
    <source>
        <dbReference type="ARBA" id="ARBA00023211"/>
    </source>
</evidence>
<reference evidence="19" key="1">
    <citation type="submission" date="2012-11" db="EMBL/GenBank/DDBJ databases">
        <authorList>
            <person name="Lucero-Rivera Y.E."/>
            <person name="Tovar-Ramirez D."/>
        </authorList>
    </citation>
    <scope>NUCLEOTIDE SEQUENCE [LARGE SCALE GENOMIC DNA]</scope>
    <source>
        <strain evidence="19">Araruama</strain>
    </source>
</reference>
<dbReference type="NCBIfam" id="NF000595">
    <property type="entry name" value="PRK00015.1-3"/>
    <property type="match status" value="1"/>
</dbReference>
<keyword evidence="8 14" id="KW-0963">Cytoplasm</keyword>
<sequence length="202" mass="22267">MSGENHVWTFEQKAQKNGFKVIAGIDEVGRGPLAGPVVSAAVILDNSFSVDGITDSKKLSPHKRSVLYDQICNHAIDYQVGIVSNDVIDQINILQAALLSMRYAVEGLQNPPDFLLIDGIYKIDSSLQQETIVKGDQRSISIAAASIIAKVTRDEIMTQYALEYPAYGFDKNMGYGTKQHRDAISRVGICPIHRRTFKGCHD</sequence>
<dbReference type="Gene3D" id="3.30.420.10">
    <property type="entry name" value="Ribonuclease H-like superfamily/Ribonuclease H"/>
    <property type="match status" value="1"/>
</dbReference>
<evidence type="ECO:0000256" key="7">
    <source>
        <dbReference type="ARBA" id="ARBA00019179"/>
    </source>
</evidence>
<dbReference type="GO" id="GO:0003723">
    <property type="term" value="F:RNA binding"/>
    <property type="evidence" value="ECO:0007669"/>
    <property type="project" value="UniProtKB-UniRule"/>
</dbReference>
<dbReference type="FunFam" id="3.30.420.10:FF:000006">
    <property type="entry name" value="Ribonuclease HII"/>
    <property type="match status" value="1"/>
</dbReference>
<evidence type="ECO:0000313" key="18">
    <source>
        <dbReference type="EMBL" id="ETR74134.1"/>
    </source>
</evidence>
<dbReference type="EC" id="3.1.26.4" evidence="6 14"/>
<evidence type="ECO:0000256" key="8">
    <source>
        <dbReference type="ARBA" id="ARBA00022490"/>
    </source>
</evidence>
<dbReference type="PANTHER" id="PTHR10954:SF18">
    <property type="entry name" value="RIBONUCLEASE HII"/>
    <property type="match status" value="1"/>
</dbReference>
<name>A0A1V1PH88_9BACT</name>
<evidence type="ECO:0000259" key="17">
    <source>
        <dbReference type="PROSITE" id="PS51975"/>
    </source>
</evidence>
<dbReference type="EMBL" id="ATBP01000020">
    <property type="protein sequence ID" value="ETR74134.1"/>
    <property type="molecule type" value="Genomic_DNA"/>
</dbReference>
<comment type="caution">
    <text evidence="18">The sequence shown here is derived from an EMBL/GenBank/DDBJ whole genome shotgun (WGS) entry which is preliminary data.</text>
</comment>
<evidence type="ECO:0000256" key="9">
    <source>
        <dbReference type="ARBA" id="ARBA00022722"/>
    </source>
</evidence>
<evidence type="ECO:0000256" key="11">
    <source>
        <dbReference type="ARBA" id="ARBA00022759"/>
    </source>
</evidence>
<dbReference type="InterPro" id="IPR012337">
    <property type="entry name" value="RNaseH-like_sf"/>
</dbReference>
<evidence type="ECO:0000256" key="10">
    <source>
        <dbReference type="ARBA" id="ARBA00022723"/>
    </source>
</evidence>
<dbReference type="GO" id="GO:0032299">
    <property type="term" value="C:ribonuclease H2 complex"/>
    <property type="evidence" value="ECO:0007669"/>
    <property type="project" value="TreeGrafter"/>
</dbReference>
<dbReference type="GO" id="GO:0006298">
    <property type="term" value="P:mismatch repair"/>
    <property type="evidence" value="ECO:0007669"/>
    <property type="project" value="TreeGrafter"/>
</dbReference>
<evidence type="ECO:0000256" key="15">
    <source>
        <dbReference type="PROSITE-ProRule" id="PRU01319"/>
    </source>
</evidence>
<comment type="subcellular location">
    <subcellularLocation>
        <location evidence="4 14">Cytoplasm</location>
    </subcellularLocation>
</comment>
<proteinExistence type="inferred from homology"/>
<dbReference type="SUPFAM" id="SSF53098">
    <property type="entry name" value="Ribonuclease H-like"/>
    <property type="match status" value="1"/>
</dbReference>
<dbReference type="GO" id="GO:0043137">
    <property type="term" value="P:DNA replication, removal of RNA primer"/>
    <property type="evidence" value="ECO:0007669"/>
    <property type="project" value="TreeGrafter"/>
</dbReference>
<comment type="cofactor">
    <cofactor evidence="14 15">
        <name>Mn(2+)</name>
        <dbReference type="ChEBI" id="CHEBI:29035"/>
    </cofactor>
    <cofactor evidence="14 15">
        <name>Mg(2+)</name>
        <dbReference type="ChEBI" id="CHEBI:18420"/>
    </cofactor>
    <text evidence="14 15">Manganese or magnesium. Binds 1 divalent metal ion per monomer in the absence of substrate. May bind a second metal ion after substrate binding.</text>
</comment>